<evidence type="ECO:0000313" key="4">
    <source>
        <dbReference type="EMBL" id="BDV35618.1"/>
    </source>
</evidence>
<dbReference type="InterPro" id="IPR008258">
    <property type="entry name" value="Transglycosylase_SLT_dom_1"/>
</dbReference>
<dbReference type="EMBL" id="AP027142">
    <property type="protein sequence ID" value="BDV35618.1"/>
    <property type="molecule type" value="Genomic_DNA"/>
</dbReference>
<dbReference type="SUPFAM" id="SSF53955">
    <property type="entry name" value="Lysozyme-like"/>
    <property type="match status" value="1"/>
</dbReference>
<comment type="similarity">
    <text evidence="1">Belongs to the transglycosylase Slt family.</text>
</comment>
<evidence type="ECO:0000259" key="3">
    <source>
        <dbReference type="Pfam" id="PF01464"/>
    </source>
</evidence>
<accession>A0ABN6VIU8</accession>
<proteinExistence type="inferred from homology"/>
<keyword evidence="5" id="KW-1185">Reference proteome</keyword>
<dbReference type="RefSeq" id="WP_281929104.1">
    <property type="nucleotide sequence ID" value="NZ_AP027142.1"/>
</dbReference>
<evidence type="ECO:0000256" key="2">
    <source>
        <dbReference type="ARBA" id="ARBA00009387"/>
    </source>
</evidence>
<dbReference type="PANTHER" id="PTHR37423:SF2">
    <property type="entry name" value="MEMBRANE-BOUND LYTIC MUREIN TRANSGLYCOSYLASE C"/>
    <property type="match status" value="1"/>
</dbReference>
<dbReference type="InterPro" id="IPR023346">
    <property type="entry name" value="Lysozyme-like_dom_sf"/>
</dbReference>
<name>A0ABN6VIU8_9HYPH</name>
<organism evidence="4 5">
    <name type="scientific">Methylocystis iwaonis</name>
    <dbReference type="NCBI Taxonomy" id="2885079"/>
    <lineage>
        <taxon>Bacteria</taxon>
        <taxon>Pseudomonadati</taxon>
        <taxon>Pseudomonadota</taxon>
        <taxon>Alphaproteobacteria</taxon>
        <taxon>Hyphomicrobiales</taxon>
        <taxon>Methylocystaceae</taxon>
        <taxon>Methylocystis</taxon>
    </lineage>
</organism>
<evidence type="ECO:0000256" key="1">
    <source>
        <dbReference type="ARBA" id="ARBA00007734"/>
    </source>
</evidence>
<protein>
    <recommendedName>
        <fullName evidence="3">Transglycosylase SLT domain-containing protein</fullName>
    </recommendedName>
</protein>
<dbReference type="Proteomes" id="UP001317629">
    <property type="component" value="Chromosome"/>
</dbReference>
<comment type="similarity">
    <text evidence="2">Belongs to the virb1 family.</text>
</comment>
<feature type="domain" description="Transglycosylase SLT" evidence="3">
    <location>
        <begin position="42"/>
        <end position="140"/>
    </location>
</feature>
<dbReference type="PANTHER" id="PTHR37423">
    <property type="entry name" value="SOLUBLE LYTIC MUREIN TRANSGLYCOSYLASE-RELATED"/>
    <property type="match status" value="1"/>
</dbReference>
<dbReference type="Pfam" id="PF01464">
    <property type="entry name" value="SLT"/>
    <property type="match status" value="1"/>
</dbReference>
<sequence>MAAREATSGIKLLTAQEEPPAQAKLLIDAHLTSPRARLIGMVRAEAKTRNLPEDLAEAVAYIESAYDPEARGAVGEVGLMQVLPSTAAMMGFKGAMSDLAAPQTNIYYGVGYLAKAWRMSNGDICRALMKYRAGLGEERMTARSIDYCRRAKLYLSQIDSGFKREDAIAPRLISSANAEPRAIAPTLNVSAGAPLPAKLLIRPQSPKRFKSSDSFWVWHEARIRALKQKVHAKWGRFLFARNRG</sequence>
<gene>
    <name evidence="4" type="ORF">SS37A_31470</name>
</gene>
<reference evidence="4 5" key="1">
    <citation type="journal article" date="2023" name="Int. J. Syst. Evol. Microbiol.">
        <title>Methylocystis iwaonis sp. nov., a type II methane-oxidizing bacterium from surface soil of a rice paddy field in Japan, and emended description of the genus Methylocystis (ex Whittenbury et al. 1970) Bowman et al. 1993.</title>
        <authorList>
            <person name="Kaise H."/>
            <person name="Sawadogo J.B."/>
            <person name="Alam M.S."/>
            <person name="Ueno C."/>
            <person name="Dianou D."/>
            <person name="Shinjo R."/>
            <person name="Asakawa S."/>
        </authorList>
    </citation>
    <scope>NUCLEOTIDE SEQUENCE [LARGE SCALE GENOMIC DNA]</scope>
    <source>
        <strain evidence="4 5">SS37A-Re</strain>
    </source>
</reference>
<dbReference type="Gene3D" id="1.10.530.10">
    <property type="match status" value="1"/>
</dbReference>
<evidence type="ECO:0000313" key="5">
    <source>
        <dbReference type="Proteomes" id="UP001317629"/>
    </source>
</evidence>